<feature type="compositionally biased region" description="Low complexity" evidence="1">
    <location>
        <begin position="669"/>
        <end position="681"/>
    </location>
</feature>
<feature type="region of interest" description="Disordered" evidence="1">
    <location>
        <begin position="1"/>
        <end position="121"/>
    </location>
</feature>
<feature type="compositionally biased region" description="Polar residues" evidence="1">
    <location>
        <begin position="1073"/>
        <end position="1082"/>
    </location>
</feature>
<feature type="compositionally biased region" description="Low complexity" evidence="1">
    <location>
        <begin position="267"/>
        <end position="277"/>
    </location>
</feature>
<reference evidence="2 3" key="1">
    <citation type="journal article" date="2016" name="Mol. Biol. Evol.">
        <title>Comparative Genomics of Early-Diverging Mushroom-Forming Fungi Provides Insights into the Origins of Lignocellulose Decay Capabilities.</title>
        <authorList>
            <person name="Nagy L.G."/>
            <person name="Riley R."/>
            <person name="Tritt A."/>
            <person name="Adam C."/>
            <person name="Daum C."/>
            <person name="Floudas D."/>
            <person name="Sun H."/>
            <person name="Yadav J.S."/>
            <person name="Pangilinan J."/>
            <person name="Larsson K.H."/>
            <person name="Matsuura K."/>
            <person name="Barry K."/>
            <person name="Labutti K."/>
            <person name="Kuo R."/>
            <person name="Ohm R.A."/>
            <person name="Bhattacharya S.S."/>
            <person name="Shirouzu T."/>
            <person name="Yoshinaga Y."/>
            <person name="Martin F.M."/>
            <person name="Grigoriev I.V."/>
            <person name="Hibbett D.S."/>
        </authorList>
    </citation>
    <scope>NUCLEOTIDE SEQUENCE [LARGE SCALE GENOMIC DNA]</scope>
    <source>
        <strain evidence="2 3">HHB12029</strain>
    </source>
</reference>
<dbReference type="Proteomes" id="UP000077266">
    <property type="component" value="Unassembled WGS sequence"/>
</dbReference>
<feature type="compositionally biased region" description="Polar residues" evidence="1">
    <location>
        <begin position="563"/>
        <end position="578"/>
    </location>
</feature>
<evidence type="ECO:0000256" key="1">
    <source>
        <dbReference type="SAM" id="MobiDB-lite"/>
    </source>
</evidence>
<feature type="compositionally biased region" description="Polar residues" evidence="1">
    <location>
        <begin position="450"/>
        <end position="475"/>
    </location>
</feature>
<gene>
    <name evidence="2" type="ORF">EXIGLDRAFT_835540</name>
</gene>
<evidence type="ECO:0000313" key="3">
    <source>
        <dbReference type="Proteomes" id="UP000077266"/>
    </source>
</evidence>
<feature type="compositionally biased region" description="Polar residues" evidence="1">
    <location>
        <begin position="1032"/>
        <end position="1044"/>
    </location>
</feature>
<name>A0A165IQ96_EXIGL</name>
<feature type="compositionally biased region" description="Low complexity" evidence="1">
    <location>
        <begin position="14"/>
        <end position="40"/>
    </location>
</feature>
<dbReference type="EMBL" id="KV425985">
    <property type="protein sequence ID" value="KZV93721.1"/>
    <property type="molecule type" value="Genomic_DNA"/>
</dbReference>
<proteinExistence type="predicted"/>
<dbReference type="InParanoid" id="A0A165IQ96"/>
<feature type="compositionally biased region" description="Low complexity" evidence="1">
    <location>
        <begin position="516"/>
        <end position="529"/>
    </location>
</feature>
<feature type="region of interest" description="Disordered" evidence="1">
    <location>
        <begin position="134"/>
        <end position="790"/>
    </location>
</feature>
<feature type="compositionally biased region" description="Basic and acidic residues" evidence="1">
    <location>
        <begin position="760"/>
        <end position="789"/>
    </location>
</feature>
<feature type="compositionally biased region" description="Low complexity" evidence="1">
    <location>
        <begin position="175"/>
        <end position="190"/>
    </location>
</feature>
<evidence type="ECO:0000313" key="2">
    <source>
        <dbReference type="EMBL" id="KZV93721.1"/>
    </source>
</evidence>
<feature type="region of interest" description="Disordered" evidence="1">
    <location>
        <begin position="995"/>
        <end position="1082"/>
    </location>
</feature>
<organism evidence="2 3">
    <name type="scientific">Exidia glandulosa HHB12029</name>
    <dbReference type="NCBI Taxonomy" id="1314781"/>
    <lineage>
        <taxon>Eukaryota</taxon>
        <taxon>Fungi</taxon>
        <taxon>Dikarya</taxon>
        <taxon>Basidiomycota</taxon>
        <taxon>Agaricomycotina</taxon>
        <taxon>Agaricomycetes</taxon>
        <taxon>Auriculariales</taxon>
        <taxon>Exidiaceae</taxon>
        <taxon>Exidia</taxon>
    </lineage>
</organism>
<sequence>MPLLSLFSGKKHAQQQQNQSQLQKPAGHGTSRSSSGDSTDYVVPDSHGPAHPNGPVRPRLAVYPAGGSEPSGSKLRLPFIRKSKTSDASSVVSESPSAASTRPQLLPPPAPTSVFGDLTSSTYSLPLLDDGRLAAGALTSPTRRPLSTGEPSQARNAHSERDVAKKRSSVFAWGSSSRESPASAPSSTSKAKAKGKDLPDDASFNLKSFKHVRPPSPASHLRPSAVDPASPTTPTSRTPGRPRGDSTYSEGGSAMKAAEFRARARRSSTSLPLASPRGSVDFDAARRSGHSPVRPPSRTAATTPPQVRPPRQQGPPARTASPATLTASAATPRAADTRRFRMSSSETSSEDEEEEEDSDESSGFGAGKRNNGELVRDTTITPRSARSEAGHAGHSARGVSSERTRPAMRPPSRSEHGHASSSSTNLLAARHPMPNAPPVAGSVYARPRASLSTSALSSGQNNSRTSVALPASTSVAKKGKVHDAASDTSEDESQGHNDNSDSDEPLASLAPPRRPGSSLSMASQGSSGSPARRNSPGKPLIDLNAPSSLNAPPPLPKNLRSYARTSTSPGRLAVTTSAPPLLSSPVHLNSSPRSATLPEKQPTPVRVATRETNSGFAVLSRPPRQSISMPASAPATSESGQQEQQQRQPPPHSLRDLSPAAPRAPFVRGESPASSTGSGSSRAQPVTPRDGSDLGSSRGGRAQDSAGNSVVTDTSSGAGNEKPRRLDAHGRRFSVSFLDEPAEERGRSGAPSASGAKESPSAKKGDTRRKENLSQDDARKERRRNEAKAAIDLGNVIHGPAPVLDDEDTQPGMNPAAMGMGMNFNPSMYPPGSFPWAGAAAAAQGPSFPGQPMFAPGVALTPGFLMPANTPMDPAFMAAHQQAMLAAKQAYQIAVAQQALAAAGEEWERSSNTGGWGGGGAMPMGGMGMQMQMPQMPNMGMGMGMGMPMMGMPSMMFPAAPASVYGGGSPGSVYGGGGGRPQMWAGTGSVYGESFGPSTTNAADRRRSSVPAPPGVAFPSSSSHGRLDQLKEQQQQPASSGQPRQRTRTAPSSAPPPLLSFAPTMPGAPRTPPSSWRTNQAS</sequence>
<feature type="compositionally biased region" description="Polar residues" evidence="1">
    <location>
        <begin position="705"/>
        <end position="718"/>
    </location>
</feature>
<accession>A0A165IQ96</accession>
<feature type="compositionally biased region" description="Low complexity" evidence="1">
    <location>
        <begin position="230"/>
        <end position="241"/>
    </location>
</feature>
<feature type="compositionally biased region" description="Polar residues" evidence="1">
    <location>
        <begin position="623"/>
        <end position="640"/>
    </location>
</feature>
<feature type="compositionally biased region" description="Low complexity" evidence="1">
    <location>
        <begin position="296"/>
        <end position="334"/>
    </location>
</feature>
<feature type="compositionally biased region" description="Acidic residues" evidence="1">
    <location>
        <begin position="348"/>
        <end position="360"/>
    </location>
</feature>
<feature type="compositionally biased region" description="Basic and acidic residues" evidence="1">
    <location>
        <begin position="721"/>
        <end position="730"/>
    </location>
</feature>
<protein>
    <submittedName>
        <fullName evidence="2">Uncharacterized protein</fullName>
    </submittedName>
</protein>
<feature type="compositionally biased region" description="Low complexity" evidence="1">
    <location>
        <begin position="86"/>
        <end position="101"/>
    </location>
</feature>
<keyword evidence="3" id="KW-1185">Reference proteome</keyword>
<dbReference type="STRING" id="1314781.A0A165IQ96"/>
<dbReference type="OrthoDB" id="2687738at2759"/>
<dbReference type="AlphaFoldDB" id="A0A165IQ96"/>